<evidence type="ECO:0000256" key="6">
    <source>
        <dbReference type="ARBA" id="ARBA00023136"/>
    </source>
</evidence>
<dbReference type="GO" id="GO:0032153">
    <property type="term" value="C:cell division site"/>
    <property type="evidence" value="ECO:0007669"/>
    <property type="project" value="UniProtKB-UniRule"/>
</dbReference>
<comment type="function">
    <text evidence="8">Essential cell division protein. May link together the upstream cell division proteins, which are predominantly cytoplasmic, with the downstream cell division proteins, which are predominantly periplasmic.</text>
</comment>
<evidence type="ECO:0000256" key="9">
    <source>
        <dbReference type="NCBIfam" id="TIGR02209"/>
    </source>
</evidence>
<gene>
    <name evidence="8 10" type="primary">ftsL</name>
    <name evidence="10" type="ORF">HF690_11175</name>
</gene>
<comment type="similarity">
    <text evidence="8">Belongs to the FtsL family.</text>
</comment>
<dbReference type="NCBIfam" id="TIGR02209">
    <property type="entry name" value="ftsL_broad"/>
    <property type="match status" value="1"/>
</dbReference>
<evidence type="ECO:0000256" key="7">
    <source>
        <dbReference type="ARBA" id="ARBA00023306"/>
    </source>
</evidence>
<evidence type="ECO:0000256" key="5">
    <source>
        <dbReference type="ARBA" id="ARBA00022989"/>
    </source>
</evidence>
<organism evidence="10 11">
    <name type="scientific">Oleiagrimonas citrea</name>
    <dbReference type="NCBI Taxonomy" id="1665687"/>
    <lineage>
        <taxon>Bacteria</taxon>
        <taxon>Pseudomonadati</taxon>
        <taxon>Pseudomonadota</taxon>
        <taxon>Gammaproteobacteria</taxon>
        <taxon>Lysobacterales</taxon>
        <taxon>Rhodanobacteraceae</taxon>
        <taxon>Oleiagrimonas</taxon>
    </lineage>
</organism>
<dbReference type="HAMAP" id="MF_00910">
    <property type="entry name" value="FtsL"/>
    <property type="match status" value="1"/>
</dbReference>
<keyword evidence="6 8" id="KW-0472">Membrane</keyword>
<comment type="caution">
    <text evidence="10">The sequence shown here is derived from an EMBL/GenBank/DDBJ whole genome shotgun (WGS) entry which is preliminary data.</text>
</comment>
<evidence type="ECO:0000256" key="2">
    <source>
        <dbReference type="ARBA" id="ARBA00022475"/>
    </source>
</evidence>
<dbReference type="Pfam" id="PF04999">
    <property type="entry name" value="FtsL"/>
    <property type="match status" value="1"/>
</dbReference>
<evidence type="ECO:0000256" key="1">
    <source>
        <dbReference type="ARBA" id="ARBA00004401"/>
    </source>
</evidence>
<dbReference type="PANTHER" id="PTHR37479">
    <property type="entry name" value="CELL DIVISION PROTEIN FTSL"/>
    <property type="match status" value="1"/>
</dbReference>
<dbReference type="RefSeq" id="WP_168609495.1">
    <property type="nucleotide sequence ID" value="NZ_JAAZQD010000004.1"/>
</dbReference>
<keyword evidence="8" id="KW-0997">Cell inner membrane</keyword>
<evidence type="ECO:0000256" key="8">
    <source>
        <dbReference type="HAMAP-Rule" id="MF_00910"/>
    </source>
</evidence>
<keyword evidence="2 8" id="KW-1003">Cell membrane</keyword>
<name>A0A846ZPT1_9GAMM</name>
<keyword evidence="4 8" id="KW-0812">Transmembrane</keyword>
<evidence type="ECO:0000313" key="11">
    <source>
        <dbReference type="Proteomes" id="UP000541636"/>
    </source>
</evidence>
<proteinExistence type="inferred from homology"/>
<dbReference type="PANTHER" id="PTHR37479:SF1">
    <property type="entry name" value="CELL DIVISION PROTEIN FTSL"/>
    <property type="match status" value="1"/>
</dbReference>
<evidence type="ECO:0000256" key="4">
    <source>
        <dbReference type="ARBA" id="ARBA00022692"/>
    </source>
</evidence>
<dbReference type="GO" id="GO:0043093">
    <property type="term" value="P:FtsZ-dependent cytokinesis"/>
    <property type="evidence" value="ECO:0007669"/>
    <property type="project" value="UniProtKB-UniRule"/>
</dbReference>
<evidence type="ECO:0000313" key="10">
    <source>
        <dbReference type="EMBL" id="NKZ39509.1"/>
    </source>
</evidence>
<keyword evidence="5 8" id="KW-1133">Transmembrane helix</keyword>
<dbReference type="InterPro" id="IPR011922">
    <property type="entry name" value="Cell_div_FtsL"/>
</dbReference>
<reference evidence="10 11" key="1">
    <citation type="journal article" date="2017" name="Int. J. Syst. Evol. Microbiol.">
        <title>Oleiagrimonas citrea sp. nov., a marine bacterium isolated from tidal flat sediment and emended description of the genus Oleiagrimonas Fang et al. 2015 and Oleiagrimonas soli.</title>
        <authorList>
            <person name="Yang S.H."/>
            <person name="Seo H.S."/>
            <person name="Seong C.N."/>
            <person name="Kwon K.K."/>
        </authorList>
    </citation>
    <scope>NUCLEOTIDE SEQUENCE [LARGE SCALE GENOMIC DNA]</scope>
    <source>
        <strain evidence="10 11">MEBiC09124</strain>
    </source>
</reference>
<accession>A0A846ZPT1</accession>
<dbReference type="GO" id="GO:0005886">
    <property type="term" value="C:plasma membrane"/>
    <property type="evidence" value="ECO:0007669"/>
    <property type="project" value="UniProtKB-SubCell"/>
</dbReference>
<dbReference type="EMBL" id="JAAZQD010000004">
    <property type="protein sequence ID" value="NKZ39509.1"/>
    <property type="molecule type" value="Genomic_DNA"/>
</dbReference>
<comment type="subcellular location">
    <subcellularLocation>
        <location evidence="8">Cell inner membrane</location>
        <topology evidence="8">Single-pass type II membrane protein</topology>
    </subcellularLocation>
    <subcellularLocation>
        <location evidence="1">Cell membrane</location>
        <topology evidence="1">Single-pass type II membrane protein</topology>
    </subcellularLocation>
    <text evidence="8">Localizes to the division septum where it forms a ring structure.</text>
</comment>
<dbReference type="AlphaFoldDB" id="A0A846ZPT1"/>
<sequence>MTARLVLLLPILLALVLISAIAVVWARHENRVLFVQLTKLQSQRDALNVEFGRLELEKATWAEPSRIETIARAKMGMVNPTAADTRLIRR</sequence>
<protein>
    <recommendedName>
        <fullName evidence="8 9">Cell division protein FtsL</fullName>
    </recommendedName>
</protein>
<keyword evidence="11" id="KW-1185">Reference proteome</keyword>
<keyword evidence="3 8" id="KW-0132">Cell division</keyword>
<keyword evidence="7 8" id="KW-0131">Cell cycle</keyword>
<dbReference type="Proteomes" id="UP000541636">
    <property type="component" value="Unassembled WGS sequence"/>
</dbReference>
<evidence type="ECO:0000256" key="3">
    <source>
        <dbReference type="ARBA" id="ARBA00022618"/>
    </source>
</evidence>
<comment type="subunit">
    <text evidence="8">Part of a complex composed of FtsB, FtsL and FtsQ.</text>
</comment>